<gene>
    <name evidence="1" type="ORF">H9647_18260</name>
</gene>
<dbReference type="EMBL" id="JACSQL010000009">
    <property type="protein sequence ID" value="MBD7970008.1"/>
    <property type="molecule type" value="Genomic_DNA"/>
</dbReference>
<sequence length="544" mass="62845">MDSAIEYYQLGKIRTVAATDAKSLYTHSIGVAAKQFVCPECGEYVGFVLPTNRTPHFKHARQNEVTKECERRVSSQNYNNSIYERLGLPLYLRKFSEEQYELCIGFYGLDESLITDVEMDNLKVTIKSYDASRSEVGTNYLINHTNFKSESSNLMKVDFISSRYIVHYSPSSKVVKIKEKWGDFIEGIPDGGALFTFNEYGGRKIRINDEITTQTEYLYLCRNELLTQNYSSIEISNSGSIILRRDEKIESYKIYKICFKPQNDRQFLKLIEFCREHFKVSLLLSSASLIPVWPPTVQSDNQINCIRSYNNFFLLKNFDKEFTAVYSHYENNHNRITGKFVGEDTKLIEIHIPTIELALTIRGKNSSIYAVLRKKEMNIKCYKNSILIQDLNGNRLESAQLSNLPYRNAINIYSDSRSSILHFHNEKVTKYKIKSAKQHVIEDLTYGDKIVEVSAGQFYGLLKFIEEESIINQVNNGDDIFNRLIRLKGPFVKPPYFVKSIISQIEESSQLKMLLKSYLSLNKIPIEGLKILRSIQKNEGGKYK</sequence>
<evidence type="ECO:0000313" key="1">
    <source>
        <dbReference type="EMBL" id="MBD7970008.1"/>
    </source>
</evidence>
<accession>A0ABR8T2L6</accession>
<organism evidence="1 2">
    <name type="scientific">Paenibacillus gallinarum</name>
    <dbReference type="NCBI Taxonomy" id="2762232"/>
    <lineage>
        <taxon>Bacteria</taxon>
        <taxon>Bacillati</taxon>
        <taxon>Bacillota</taxon>
        <taxon>Bacilli</taxon>
        <taxon>Bacillales</taxon>
        <taxon>Paenibacillaceae</taxon>
        <taxon>Paenibacillus</taxon>
    </lineage>
</organism>
<dbReference type="Proteomes" id="UP000608071">
    <property type="component" value="Unassembled WGS sequence"/>
</dbReference>
<proteinExistence type="predicted"/>
<reference evidence="1 2" key="1">
    <citation type="submission" date="2020-08" db="EMBL/GenBank/DDBJ databases">
        <title>A Genomic Blueprint of the Chicken Gut Microbiome.</title>
        <authorList>
            <person name="Gilroy R."/>
            <person name="Ravi A."/>
            <person name="Getino M."/>
            <person name="Pursley I."/>
            <person name="Horton D.L."/>
            <person name="Alikhan N.-F."/>
            <person name="Baker D."/>
            <person name="Gharbi K."/>
            <person name="Hall N."/>
            <person name="Watson M."/>
            <person name="Adriaenssens E.M."/>
            <person name="Foster-Nyarko E."/>
            <person name="Jarju S."/>
            <person name="Secka A."/>
            <person name="Antonio M."/>
            <person name="Oren A."/>
            <person name="Chaudhuri R."/>
            <person name="La Ragione R.M."/>
            <person name="Hildebrand F."/>
            <person name="Pallen M.J."/>
        </authorList>
    </citation>
    <scope>NUCLEOTIDE SEQUENCE [LARGE SCALE GENOMIC DNA]</scope>
    <source>
        <strain evidence="1 2">Sa2BVA9</strain>
    </source>
</reference>
<comment type="caution">
    <text evidence="1">The sequence shown here is derived from an EMBL/GenBank/DDBJ whole genome shotgun (WGS) entry which is preliminary data.</text>
</comment>
<evidence type="ECO:0000313" key="2">
    <source>
        <dbReference type="Proteomes" id="UP000608071"/>
    </source>
</evidence>
<keyword evidence="2" id="KW-1185">Reference proteome</keyword>
<name>A0ABR8T2L6_9BACL</name>
<evidence type="ECO:0008006" key="3">
    <source>
        <dbReference type="Google" id="ProtNLM"/>
    </source>
</evidence>
<protein>
    <recommendedName>
        <fullName evidence="3">Competence protein CoiA-like family protein</fullName>
    </recommendedName>
</protein>
<dbReference type="RefSeq" id="WP_191802635.1">
    <property type="nucleotide sequence ID" value="NZ_JACSQL010000009.1"/>
</dbReference>